<protein>
    <recommendedName>
        <fullName evidence="5">Saposin B-type domain-containing protein</fullName>
    </recommendedName>
</protein>
<dbReference type="RefSeq" id="XP_029240356.1">
    <property type="nucleotide sequence ID" value="XM_029379834.1"/>
</dbReference>
<proteinExistence type="predicted"/>
<organism evidence="3 4">
    <name type="scientific">Trypanosoma rangeli</name>
    <dbReference type="NCBI Taxonomy" id="5698"/>
    <lineage>
        <taxon>Eukaryota</taxon>
        <taxon>Discoba</taxon>
        <taxon>Euglenozoa</taxon>
        <taxon>Kinetoplastea</taxon>
        <taxon>Metakinetoplastina</taxon>
        <taxon>Trypanosomatida</taxon>
        <taxon>Trypanosomatidae</taxon>
        <taxon>Trypanosoma</taxon>
        <taxon>Herpetosoma</taxon>
    </lineage>
</organism>
<accession>A0A3R7NVI0</accession>
<feature type="signal peptide" evidence="2">
    <location>
        <begin position="1"/>
        <end position="27"/>
    </location>
</feature>
<feature type="region of interest" description="Disordered" evidence="1">
    <location>
        <begin position="270"/>
        <end position="317"/>
    </location>
</feature>
<sequence>MRKDHQMRTFIITVCILVVLLFSSAVAAKKEKPLHIPFPKDAVDGISCGVCTFVVKQVYRDVLVLFNASIRRRVRMSEDDVLTALEDVCNPFAETGQWIRRITITHKRETAPFLGVEELQVYTKCKRTCSTVVEACEGVLDHESMDMLSPRLLHLTEYADADKFAEALCDRSPICTKRWGLTASRYDELTTMIDEDTMEEIDPKEMEVERMMDHMERKENRRHSIFYRDEIVKMQEAILRGDKEAVAKVDPSIADLSEEEFAAVQAMVRGKNNEKLRSGTHRADDEGKARDTQRRKHRESDGGEGDLENFELEQEDL</sequence>
<keyword evidence="4" id="KW-1185">Reference proteome</keyword>
<comment type="caution">
    <text evidence="3">The sequence shown here is derived from an EMBL/GenBank/DDBJ whole genome shotgun (WGS) entry which is preliminary data.</text>
</comment>
<gene>
    <name evidence="3" type="ORF">TraAM80_02843</name>
</gene>
<dbReference type="Proteomes" id="UP000283634">
    <property type="component" value="Unassembled WGS sequence"/>
</dbReference>
<dbReference type="VEuPathDB" id="TriTrypDB:TRSC58_04742"/>
<dbReference type="PANTHER" id="PTHR36058">
    <property type="entry name" value="NUCLEOPHOSMIN"/>
    <property type="match status" value="1"/>
</dbReference>
<name>A0A3R7NVI0_TRYRA</name>
<dbReference type="GeneID" id="40326776"/>
<dbReference type="PANTHER" id="PTHR36058:SF1">
    <property type="entry name" value="NUCLEOPHOSMIN"/>
    <property type="match status" value="1"/>
</dbReference>
<evidence type="ECO:0008006" key="5">
    <source>
        <dbReference type="Google" id="ProtNLM"/>
    </source>
</evidence>
<evidence type="ECO:0000256" key="2">
    <source>
        <dbReference type="SAM" id="SignalP"/>
    </source>
</evidence>
<evidence type="ECO:0000313" key="3">
    <source>
        <dbReference type="EMBL" id="RNF08383.1"/>
    </source>
</evidence>
<feature type="compositionally biased region" description="Acidic residues" evidence="1">
    <location>
        <begin position="302"/>
        <end position="317"/>
    </location>
</feature>
<evidence type="ECO:0000256" key="1">
    <source>
        <dbReference type="SAM" id="MobiDB-lite"/>
    </source>
</evidence>
<keyword evidence="2" id="KW-0732">Signal</keyword>
<feature type="chain" id="PRO_5018575333" description="Saposin B-type domain-containing protein" evidence="2">
    <location>
        <begin position="28"/>
        <end position="317"/>
    </location>
</feature>
<dbReference type="OrthoDB" id="271487at2759"/>
<dbReference type="AlphaFoldDB" id="A0A3R7NVI0"/>
<dbReference type="EMBL" id="MKGL01000067">
    <property type="protein sequence ID" value="RNF08383.1"/>
    <property type="molecule type" value="Genomic_DNA"/>
</dbReference>
<feature type="compositionally biased region" description="Basic and acidic residues" evidence="1">
    <location>
        <begin position="271"/>
        <end position="292"/>
    </location>
</feature>
<dbReference type="OMA" id="QGQWIRQ"/>
<reference evidence="3 4" key="1">
    <citation type="journal article" date="2018" name="BMC Genomics">
        <title>Genomic comparison of Trypanosoma conorhini and Trypanosoma rangeli to Trypanosoma cruzi strains of high and low virulence.</title>
        <authorList>
            <person name="Bradwell K.R."/>
            <person name="Koparde V.N."/>
            <person name="Matveyev A.V."/>
            <person name="Serrano M.G."/>
            <person name="Alves J.M."/>
            <person name="Parikh H."/>
            <person name="Huang B."/>
            <person name="Lee V."/>
            <person name="Espinosa-Alvarez O."/>
            <person name="Ortiz P.A."/>
            <person name="Costa-Martins A.G."/>
            <person name="Teixeira M.M."/>
            <person name="Buck G.A."/>
        </authorList>
    </citation>
    <scope>NUCLEOTIDE SEQUENCE [LARGE SCALE GENOMIC DNA]</scope>
    <source>
        <strain evidence="3 4">AM80</strain>
    </source>
</reference>
<evidence type="ECO:0000313" key="4">
    <source>
        <dbReference type="Proteomes" id="UP000283634"/>
    </source>
</evidence>